<feature type="region of interest" description="Disordered" evidence="1">
    <location>
        <begin position="1"/>
        <end position="42"/>
    </location>
</feature>
<keyword evidence="3" id="KW-1185">Reference proteome</keyword>
<accession>A0A6J5G5J7</accession>
<evidence type="ECO:0000256" key="1">
    <source>
        <dbReference type="SAM" id="MobiDB-lite"/>
    </source>
</evidence>
<feature type="compositionally biased region" description="Basic and acidic residues" evidence="1">
    <location>
        <begin position="10"/>
        <end position="20"/>
    </location>
</feature>
<evidence type="ECO:0000313" key="3">
    <source>
        <dbReference type="Proteomes" id="UP000494119"/>
    </source>
</evidence>
<gene>
    <name evidence="2" type="ORF">LMG28688_03535</name>
</gene>
<dbReference type="Proteomes" id="UP000494119">
    <property type="component" value="Unassembled WGS sequence"/>
</dbReference>
<protein>
    <submittedName>
        <fullName evidence="2">Uncharacterized protein</fullName>
    </submittedName>
</protein>
<sequence>MTTINPGPKPKREDGKDDRRHHVNPPNKPKHPTLPTHDPKKK</sequence>
<reference evidence="2 3" key="1">
    <citation type="submission" date="2020-04" db="EMBL/GenBank/DDBJ databases">
        <authorList>
            <person name="De Canck E."/>
        </authorList>
    </citation>
    <scope>NUCLEOTIDE SEQUENCE [LARGE SCALE GENOMIC DNA]</scope>
    <source>
        <strain evidence="2 3">LMG 28688</strain>
    </source>
</reference>
<organism evidence="2 3">
    <name type="scientific">Paraburkholderia caffeinitolerans</name>
    <dbReference type="NCBI Taxonomy" id="1723730"/>
    <lineage>
        <taxon>Bacteria</taxon>
        <taxon>Pseudomonadati</taxon>
        <taxon>Pseudomonadota</taxon>
        <taxon>Betaproteobacteria</taxon>
        <taxon>Burkholderiales</taxon>
        <taxon>Burkholderiaceae</taxon>
        <taxon>Paraburkholderia</taxon>
    </lineage>
</organism>
<dbReference type="EMBL" id="CADIKL010000016">
    <property type="protein sequence ID" value="CAB3792554.1"/>
    <property type="molecule type" value="Genomic_DNA"/>
</dbReference>
<name>A0A6J5G5J7_9BURK</name>
<proteinExistence type="predicted"/>
<feature type="compositionally biased region" description="Basic residues" evidence="1">
    <location>
        <begin position="21"/>
        <end position="31"/>
    </location>
</feature>
<dbReference type="RefSeq" id="WP_281365283.1">
    <property type="nucleotide sequence ID" value="NZ_CADIKL010000016.1"/>
</dbReference>
<dbReference type="AlphaFoldDB" id="A0A6J5G5J7"/>
<evidence type="ECO:0000313" key="2">
    <source>
        <dbReference type="EMBL" id="CAB3792554.1"/>
    </source>
</evidence>